<feature type="compositionally biased region" description="Polar residues" evidence="1">
    <location>
        <begin position="368"/>
        <end position="377"/>
    </location>
</feature>
<gene>
    <name evidence="3" type="ORF">ZT3D7_G9452</name>
</gene>
<accession>A0A1X7S508</accession>
<feature type="compositionally biased region" description="Low complexity" evidence="1">
    <location>
        <begin position="346"/>
        <end position="367"/>
    </location>
</feature>
<evidence type="ECO:0000313" key="4">
    <source>
        <dbReference type="Proteomes" id="UP000215127"/>
    </source>
</evidence>
<dbReference type="STRING" id="1276538.A0A1X7S508"/>
<sequence length="502" mass="54944">MPKYVKYTKITPLPSNVPRQLAIELLHNHSEVIELNPLVTGVKAIDAPRTASSEEYFSQWYEISEIITWGFGMKKKITFKGVFHDQPWGLQSHVYAPMGVDLRNKYRIGGNQPGEPRETKELGVETPLDGLYLREDVEIVCNVALASFVKKETKEATGKMIERLARKAELLDEGRLHAMFEDGKLKTAKPSGGYLEPLPAVGSPPTSPGRSPSVVSGGFPSPRLDQKGFGNVHDVMRNASQHRVSNTYSPAYQQPNYNGPEDAQAGASQPGRATNMPMINELPGSEPIPQGQQGSPSLYPQPLNPQGIVFRSELPGDTTFDPFNLASQPPHQQQPTTPPYPVDAKPPLNYNTYTTPPQHNNTTQQHPINPSQSTTVAEWQRGLSNPGVAQPPQSPPIPARNFSRQTRDADRASSSAYSDYSSPTTSSQPDHHQQRFSNLTVNSTPPQMHSRTVSSSNMNANPTAPAVVGGINGGFEAKCPVCEDFVGDEGAVSFHVEKVHFQ</sequence>
<keyword evidence="4" id="KW-1185">Reference proteome</keyword>
<name>A0A1X7S508_ZYMT9</name>
<feature type="compositionally biased region" description="Low complexity" evidence="1">
    <location>
        <begin position="412"/>
        <end position="428"/>
    </location>
</feature>
<dbReference type="Proteomes" id="UP000215127">
    <property type="component" value="Chromosome 9"/>
</dbReference>
<dbReference type="AlphaFoldDB" id="A0A1X7S508"/>
<protein>
    <recommendedName>
        <fullName evidence="2">DUF7053 domain-containing protein</fullName>
    </recommendedName>
</protein>
<feature type="domain" description="DUF7053" evidence="2">
    <location>
        <begin position="5"/>
        <end position="169"/>
    </location>
</feature>
<feature type="compositionally biased region" description="Polar residues" evidence="1">
    <location>
        <begin position="435"/>
        <end position="459"/>
    </location>
</feature>
<evidence type="ECO:0000313" key="3">
    <source>
        <dbReference type="EMBL" id="SMQ54297.1"/>
    </source>
</evidence>
<dbReference type="PANTHER" id="PTHR38117:SF2">
    <property type="entry name" value="NACHT AND WD40 DOMAIN PROTEIN"/>
    <property type="match status" value="1"/>
</dbReference>
<evidence type="ECO:0000256" key="1">
    <source>
        <dbReference type="SAM" id="MobiDB-lite"/>
    </source>
</evidence>
<reference evidence="3 4" key="1">
    <citation type="submission" date="2016-06" db="EMBL/GenBank/DDBJ databases">
        <authorList>
            <person name="Kjaerup R.B."/>
            <person name="Dalgaard T.S."/>
            <person name="Juul-Madsen H.R."/>
        </authorList>
    </citation>
    <scope>NUCLEOTIDE SEQUENCE [LARGE SCALE GENOMIC DNA]</scope>
</reference>
<dbReference type="PANTHER" id="PTHR38117">
    <property type="entry name" value="NACHT AND WD40 DOMAIN PROTEIN"/>
    <property type="match status" value="1"/>
</dbReference>
<feature type="region of interest" description="Disordered" evidence="1">
    <location>
        <begin position="249"/>
        <end position="459"/>
    </location>
</feature>
<dbReference type="EMBL" id="LT853700">
    <property type="protein sequence ID" value="SMQ54297.1"/>
    <property type="molecule type" value="Genomic_DNA"/>
</dbReference>
<dbReference type="Pfam" id="PF23155">
    <property type="entry name" value="DUF7053"/>
    <property type="match status" value="1"/>
</dbReference>
<evidence type="ECO:0000259" key="2">
    <source>
        <dbReference type="Pfam" id="PF23155"/>
    </source>
</evidence>
<feature type="region of interest" description="Disordered" evidence="1">
    <location>
        <begin position="189"/>
        <end position="229"/>
    </location>
</feature>
<proteinExistence type="predicted"/>
<feature type="compositionally biased region" description="Low complexity" evidence="1">
    <location>
        <begin position="201"/>
        <end position="222"/>
    </location>
</feature>
<dbReference type="InterPro" id="IPR055481">
    <property type="entry name" value="DUF7053"/>
</dbReference>
<organism evidence="3 4">
    <name type="scientific">Zymoseptoria tritici (strain ST99CH_3D7)</name>
    <dbReference type="NCBI Taxonomy" id="1276538"/>
    <lineage>
        <taxon>Eukaryota</taxon>
        <taxon>Fungi</taxon>
        <taxon>Dikarya</taxon>
        <taxon>Ascomycota</taxon>
        <taxon>Pezizomycotina</taxon>
        <taxon>Dothideomycetes</taxon>
        <taxon>Dothideomycetidae</taxon>
        <taxon>Mycosphaerellales</taxon>
        <taxon>Mycosphaerellaceae</taxon>
        <taxon>Zymoseptoria</taxon>
    </lineage>
</organism>